<keyword evidence="1" id="KW-0732">Signal</keyword>
<protein>
    <submittedName>
        <fullName evidence="2">Type 1 fimbrial protein</fullName>
    </submittedName>
</protein>
<dbReference type="AlphaFoldDB" id="A0A892IAC2"/>
<evidence type="ECO:0000313" key="2">
    <source>
        <dbReference type="EMBL" id="QRO79886.1"/>
    </source>
</evidence>
<reference evidence="2 3" key="1">
    <citation type="submission" date="2021-02" db="EMBL/GenBank/DDBJ databases">
        <title>FDA dAtabase for Regulatory Grade micrObial Sequences (FDA-ARGOS): Supporting development and validation of Infectious Disease Dx tests.</title>
        <authorList>
            <person name="Minogue T."/>
            <person name="Wolcott M."/>
            <person name="Wasieloski L."/>
            <person name="Aguilar W."/>
            <person name="Moore D."/>
            <person name="Jaissle J."/>
            <person name="Tallon L."/>
            <person name="Sadzewicz L."/>
            <person name="Zhao X."/>
            <person name="Boylan J."/>
            <person name="Ott S."/>
            <person name="Bowen H."/>
            <person name="Vavikolanu K."/>
            <person name="Mehta A."/>
            <person name="Aluvathingal J."/>
            <person name="Nadendla S."/>
            <person name="Yan Y."/>
            <person name="Sichtig H."/>
        </authorList>
    </citation>
    <scope>NUCLEOTIDE SEQUENCE [LARGE SCALE GENOMIC DNA]</scope>
    <source>
        <strain evidence="2 3">FDAARGOS_1272</strain>
    </source>
</reference>
<proteinExistence type="predicted"/>
<gene>
    <name evidence="2" type="ORF">I6K02_16090</name>
</gene>
<feature type="signal peptide" evidence="1">
    <location>
        <begin position="1"/>
        <end position="24"/>
    </location>
</feature>
<evidence type="ECO:0000256" key="1">
    <source>
        <dbReference type="SAM" id="SignalP"/>
    </source>
</evidence>
<organism evidence="2 3">
    <name type="scientific">Burkholderia dolosa</name>
    <dbReference type="NCBI Taxonomy" id="152500"/>
    <lineage>
        <taxon>Bacteria</taxon>
        <taxon>Pseudomonadati</taxon>
        <taxon>Pseudomonadota</taxon>
        <taxon>Betaproteobacteria</taxon>
        <taxon>Burkholderiales</taxon>
        <taxon>Burkholderiaceae</taxon>
        <taxon>Burkholderia</taxon>
        <taxon>Burkholderia cepacia complex</taxon>
    </lineage>
</organism>
<accession>A0A892IAC2</accession>
<feature type="chain" id="PRO_5033995249" evidence="1">
    <location>
        <begin position="25"/>
        <end position="111"/>
    </location>
</feature>
<dbReference type="GeneID" id="93129791"/>
<sequence>MKPHPFAVSFALAASLLASLPSFADSSSGIVRFTGMIVEPPCSFALDAAGTTPARVRPDCPRPAAGQIAFVDAASSRTLKTATFTQASHPIALPSRAANERAPMIAIVTYQ</sequence>
<dbReference type="Proteomes" id="UP000625568">
    <property type="component" value="Chromosome 2"/>
</dbReference>
<dbReference type="RefSeq" id="WP_006766080.1">
    <property type="nucleotide sequence ID" value="NZ_CABVPR010000063.1"/>
</dbReference>
<dbReference type="EMBL" id="CP069483">
    <property type="protein sequence ID" value="QRO79886.1"/>
    <property type="molecule type" value="Genomic_DNA"/>
</dbReference>
<evidence type="ECO:0000313" key="3">
    <source>
        <dbReference type="Proteomes" id="UP000625568"/>
    </source>
</evidence>
<name>A0A892IAC2_9BURK</name>
<keyword evidence="3" id="KW-1185">Reference proteome</keyword>